<organism evidence="2">
    <name type="scientific">Puccinia triticina (isolate 1-1 / race 1 (BBBD))</name>
    <name type="common">Brown leaf rust fungus</name>
    <dbReference type="NCBI Taxonomy" id="630390"/>
    <lineage>
        <taxon>Eukaryota</taxon>
        <taxon>Fungi</taxon>
        <taxon>Dikarya</taxon>
        <taxon>Basidiomycota</taxon>
        <taxon>Pucciniomycotina</taxon>
        <taxon>Pucciniomycetes</taxon>
        <taxon>Pucciniales</taxon>
        <taxon>Pucciniaceae</taxon>
        <taxon>Puccinia</taxon>
    </lineage>
</organism>
<protein>
    <submittedName>
        <fullName evidence="3">Rho-GAP domain-containing protein</fullName>
    </submittedName>
</protein>
<proteinExistence type="predicted"/>
<dbReference type="Proteomes" id="UP000005240">
    <property type="component" value="Unassembled WGS sequence"/>
</dbReference>
<reference evidence="2" key="2">
    <citation type="submission" date="2016-05" db="EMBL/GenBank/DDBJ databases">
        <title>Comparative analysis highlights variable genome content of wheat rusts and divergence of the mating loci.</title>
        <authorList>
            <person name="Cuomo C.A."/>
            <person name="Bakkeren G."/>
            <person name="Szabo L."/>
            <person name="Khalil H."/>
            <person name="Joly D."/>
            <person name="Goldberg J."/>
            <person name="Young S."/>
            <person name="Zeng Q."/>
            <person name="Fellers J."/>
        </authorList>
    </citation>
    <scope>NUCLEOTIDE SEQUENCE [LARGE SCALE GENOMIC DNA]</scope>
    <source>
        <strain evidence="2">1-1 BBBD Race 1</strain>
    </source>
</reference>
<dbReference type="Pfam" id="PF00620">
    <property type="entry name" value="RhoGAP"/>
    <property type="match status" value="1"/>
</dbReference>
<feature type="domain" description="Rho-GAP" evidence="1">
    <location>
        <begin position="18"/>
        <end position="171"/>
    </location>
</feature>
<evidence type="ECO:0000259" key="1">
    <source>
        <dbReference type="PROSITE" id="PS50238"/>
    </source>
</evidence>
<dbReference type="Gene3D" id="1.10.555.10">
    <property type="entry name" value="Rho GTPase activation protein"/>
    <property type="match status" value="1"/>
</dbReference>
<dbReference type="PROSITE" id="PS50238">
    <property type="entry name" value="RHOGAP"/>
    <property type="match status" value="1"/>
</dbReference>
<reference evidence="3 4" key="3">
    <citation type="journal article" date="2017" name="G3 (Bethesda)">
        <title>Comparative analysis highlights variable genome content of wheat rusts and divergence of the mating loci.</title>
        <authorList>
            <person name="Cuomo C.A."/>
            <person name="Bakkeren G."/>
            <person name="Khalil H.B."/>
            <person name="Panwar V."/>
            <person name="Joly D."/>
            <person name="Linning R."/>
            <person name="Sakthikumar S."/>
            <person name="Song X."/>
            <person name="Adiconis X."/>
            <person name="Fan L."/>
            <person name="Goldberg J.M."/>
            <person name="Levin J.Z."/>
            <person name="Young S."/>
            <person name="Zeng Q."/>
            <person name="Anikster Y."/>
            <person name="Bruce M."/>
            <person name="Wang M."/>
            <person name="Yin C."/>
            <person name="McCallum B."/>
            <person name="Szabo L.J."/>
            <person name="Hulbert S."/>
            <person name="Chen X."/>
            <person name="Fellers J.P."/>
        </authorList>
    </citation>
    <scope>NUCLEOTIDE SEQUENCE</scope>
    <source>
        <strain evidence="4">Isolate 1-1 / race 1 (BBBD)</strain>
        <strain evidence="3">isolate 1-1 / race 1 (BBBD)</strain>
    </source>
</reference>
<gene>
    <name evidence="2" type="ORF">PTTG_05927</name>
</gene>
<sequence>MEAKQFKEQQKPLPTQVATLSELSALKSVIFKHVAAMTLASESLAIKDYTSPSKLLEIIEAWKGDFWGKMFKSNINFSNDNAVQLAALLKNFLRDLPDPLLSFKLYHLVIASQTHQDTMEVLFVFLKWMTSFLHVDPEETGLKMDLQNLATVTTPNIPMHVQRIRQEMNSS</sequence>
<name>A0A0C4EYM5_PUCT1</name>
<accession>A0A0C4EYM5</accession>
<dbReference type="InterPro" id="IPR000198">
    <property type="entry name" value="RhoGAP_dom"/>
</dbReference>
<reference evidence="2" key="1">
    <citation type="submission" date="2009-11" db="EMBL/GenBank/DDBJ databases">
        <authorList>
            <consortium name="The Broad Institute Genome Sequencing Platform"/>
            <person name="Ward D."/>
            <person name="Feldgarden M."/>
            <person name="Earl A."/>
            <person name="Young S.K."/>
            <person name="Zeng Q."/>
            <person name="Koehrsen M."/>
            <person name="Alvarado L."/>
            <person name="Berlin A."/>
            <person name="Bochicchio J."/>
            <person name="Borenstein D."/>
            <person name="Chapman S.B."/>
            <person name="Chen Z."/>
            <person name="Engels R."/>
            <person name="Freedman E."/>
            <person name="Gellesch M."/>
            <person name="Goldberg J."/>
            <person name="Griggs A."/>
            <person name="Gujja S."/>
            <person name="Heilman E."/>
            <person name="Heiman D."/>
            <person name="Hepburn T."/>
            <person name="Howarth C."/>
            <person name="Jen D."/>
            <person name="Larson L."/>
            <person name="Lewis B."/>
            <person name="Mehta T."/>
            <person name="Park D."/>
            <person name="Pearson M."/>
            <person name="Roberts A."/>
            <person name="Saif S."/>
            <person name="Shea T."/>
            <person name="Shenoy N."/>
            <person name="Sisk P."/>
            <person name="Stolte C."/>
            <person name="Sykes S."/>
            <person name="Thomson T."/>
            <person name="Walk T."/>
            <person name="White J."/>
            <person name="Yandava C."/>
            <person name="Izard J."/>
            <person name="Baranova O.V."/>
            <person name="Blanton J.M."/>
            <person name="Tanner A.C."/>
            <person name="Dewhirst F.E."/>
            <person name="Haas B."/>
            <person name="Nusbaum C."/>
            <person name="Birren B."/>
        </authorList>
    </citation>
    <scope>NUCLEOTIDE SEQUENCE [LARGE SCALE GENOMIC DNA]</scope>
    <source>
        <strain evidence="2">1-1 BBBD Race 1</strain>
    </source>
</reference>
<keyword evidence="4" id="KW-1185">Reference proteome</keyword>
<dbReference type="SUPFAM" id="SSF48350">
    <property type="entry name" value="GTPase activation domain, GAP"/>
    <property type="match status" value="1"/>
</dbReference>
<dbReference type="EMBL" id="ADAS02000001">
    <property type="protein sequence ID" value="OAW00076.1"/>
    <property type="molecule type" value="Genomic_DNA"/>
</dbReference>
<dbReference type="OrthoDB" id="20689at2759"/>
<evidence type="ECO:0000313" key="3">
    <source>
        <dbReference type="EnsemblFungi" id="PTTG_05927-t43_1-p1"/>
    </source>
</evidence>
<evidence type="ECO:0000313" key="4">
    <source>
        <dbReference type="Proteomes" id="UP000005240"/>
    </source>
</evidence>
<dbReference type="EnsemblFungi" id="PTTG_05927-t43_1">
    <property type="protein sequence ID" value="PTTG_05927-t43_1-p1"/>
    <property type="gene ID" value="PTTG_05927"/>
</dbReference>
<dbReference type="VEuPathDB" id="FungiDB:PTTG_05927"/>
<dbReference type="STRING" id="630390.A0A0C4EYM5"/>
<dbReference type="InterPro" id="IPR008936">
    <property type="entry name" value="Rho_GTPase_activation_prot"/>
</dbReference>
<dbReference type="AlphaFoldDB" id="A0A0C4EYM5"/>
<reference evidence="3" key="4">
    <citation type="submission" date="2025-05" db="UniProtKB">
        <authorList>
            <consortium name="EnsemblFungi"/>
        </authorList>
    </citation>
    <scope>IDENTIFICATION</scope>
    <source>
        <strain evidence="3">isolate 1-1 / race 1 (BBBD)</strain>
    </source>
</reference>
<dbReference type="GO" id="GO:0007165">
    <property type="term" value="P:signal transduction"/>
    <property type="evidence" value="ECO:0007669"/>
    <property type="project" value="InterPro"/>
</dbReference>
<evidence type="ECO:0000313" key="2">
    <source>
        <dbReference type="EMBL" id="OAW00076.1"/>
    </source>
</evidence>